<dbReference type="RefSeq" id="WP_311615685.1">
    <property type="nucleotide sequence ID" value="NZ_JAVRFI010000034.1"/>
</dbReference>
<dbReference type="Proteomes" id="UP001180531">
    <property type="component" value="Unassembled WGS sequence"/>
</dbReference>
<keyword evidence="2" id="KW-1185">Reference proteome</keyword>
<proteinExistence type="predicted"/>
<evidence type="ECO:0008006" key="3">
    <source>
        <dbReference type="Google" id="ProtNLM"/>
    </source>
</evidence>
<evidence type="ECO:0000313" key="1">
    <source>
        <dbReference type="EMBL" id="MDT0453631.1"/>
    </source>
</evidence>
<evidence type="ECO:0000313" key="2">
    <source>
        <dbReference type="Proteomes" id="UP001180531"/>
    </source>
</evidence>
<gene>
    <name evidence="1" type="ORF">RM609_31785</name>
</gene>
<reference evidence="1" key="1">
    <citation type="submission" date="2024-05" db="EMBL/GenBank/DDBJ databases">
        <title>30 novel species of actinomycetes from the DSMZ collection.</title>
        <authorList>
            <person name="Nouioui I."/>
        </authorList>
    </citation>
    <scope>NUCLEOTIDE SEQUENCE</scope>
    <source>
        <strain evidence="1">DSM 40473</strain>
    </source>
</reference>
<organism evidence="1 2">
    <name type="scientific">Streptomyces hesseae</name>
    <dbReference type="NCBI Taxonomy" id="3075519"/>
    <lineage>
        <taxon>Bacteria</taxon>
        <taxon>Bacillati</taxon>
        <taxon>Actinomycetota</taxon>
        <taxon>Actinomycetes</taxon>
        <taxon>Kitasatosporales</taxon>
        <taxon>Streptomycetaceae</taxon>
        <taxon>Streptomyces</taxon>
    </lineage>
</organism>
<sequence>MAREQEKQCDACKGDGLTEKEQHSVELGENGSQVAVTHRFLSSCTHCGGSGKAR</sequence>
<accession>A0ABU2SYH2</accession>
<protein>
    <recommendedName>
        <fullName evidence="3">Molecular chaperone DnaJ</fullName>
    </recommendedName>
</protein>
<comment type="caution">
    <text evidence="1">The sequence shown here is derived from an EMBL/GenBank/DDBJ whole genome shotgun (WGS) entry which is preliminary data.</text>
</comment>
<name>A0ABU2SYH2_9ACTN</name>
<dbReference type="EMBL" id="JAVRFI010000034">
    <property type="protein sequence ID" value="MDT0453631.1"/>
    <property type="molecule type" value="Genomic_DNA"/>
</dbReference>